<evidence type="ECO:0000313" key="3">
    <source>
        <dbReference type="Proteomes" id="UP000276133"/>
    </source>
</evidence>
<protein>
    <submittedName>
        <fullName evidence="2">Uncharacterized protein</fullName>
    </submittedName>
</protein>
<organism evidence="2 3">
    <name type="scientific">Brachionus plicatilis</name>
    <name type="common">Marine rotifer</name>
    <name type="synonym">Brachionus muelleri</name>
    <dbReference type="NCBI Taxonomy" id="10195"/>
    <lineage>
        <taxon>Eukaryota</taxon>
        <taxon>Metazoa</taxon>
        <taxon>Spiralia</taxon>
        <taxon>Gnathifera</taxon>
        <taxon>Rotifera</taxon>
        <taxon>Eurotatoria</taxon>
        <taxon>Monogononta</taxon>
        <taxon>Pseudotrocha</taxon>
        <taxon>Ploima</taxon>
        <taxon>Brachionidae</taxon>
        <taxon>Brachionus</taxon>
    </lineage>
</organism>
<dbReference type="EMBL" id="REGN01001908">
    <property type="protein sequence ID" value="RNA31675.1"/>
    <property type="molecule type" value="Genomic_DNA"/>
</dbReference>
<name>A0A3M7S7P8_BRAPC</name>
<dbReference type="Proteomes" id="UP000276133">
    <property type="component" value="Unassembled WGS sequence"/>
</dbReference>
<comment type="caution">
    <text evidence="2">The sequence shown here is derived from an EMBL/GenBank/DDBJ whole genome shotgun (WGS) entry which is preliminary data.</text>
</comment>
<proteinExistence type="predicted"/>
<evidence type="ECO:0000313" key="2">
    <source>
        <dbReference type="EMBL" id="RNA31675.1"/>
    </source>
</evidence>
<keyword evidence="3" id="KW-1185">Reference proteome</keyword>
<evidence type="ECO:0000256" key="1">
    <source>
        <dbReference type="SAM" id="Coils"/>
    </source>
</evidence>
<dbReference type="AlphaFoldDB" id="A0A3M7S7P8"/>
<keyword evidence="1" id="KW-0175">Coiled coil</keyword>
<gene>
    <name evidence="2" type="ORF">BpHYR1_041729</name>
</gene>
<sequence>ELEREKKEREVAQSDLKKTKGALERTERKFAELLESKEAKMVMELRGELDKEKKERELAQSDLKKTKGALERAERKITELWEDKARIVAAAESIGEANKKMAKDIDVLEKRLESCHCDEDQ</sequence>
<accession>A0A3M7S7P8</accession>
<feature type="non-terminal residue" evidence="2">
    <location>
        <position position="1"/>
    </location>
</feature>
<reference evidence="2 3" key="1">
    <citation type="journal article" date="2018" name="Sci. Rep.">
        <title>Genomic signatures of local adaptation to the degree of environmental predictability in rotifers.</title>
        <authorList>
            <person name="Franch-Gras L."/>
            <person name="Hahn C."/>
            <person name="Garcia-Roger E.M."/>
            <person name="Carmona M.J."/>
            <person name="Serra M."/>
            <person name="Gomez A."/>
        </authorList>
    </citation>
    <scope>NUCLEOTIDE SEQUENCE [LARGE SCALE GENOMIC DNA]</scope>
    <source>
        <strain evidence="2">HYR1</strain>
    </source>
</reference>
<feature type="coiled-coil region" evidence="1">
    <location>
        <begin position="2"/>
        <end position="76"/>
    </location>
</feature>